<dbReference type="Proteomes" id="UP000000560">
    <property type="component" value="Chromosome I"/>
</dbReference>
<feature type="domain" description="AMP-dependent synthetase/ligase" evidence="2">
    <location>
        <begin position="80"/>
        <end position="414"/>
    </location>
</feature>
<dbReference type="KEGG" id="ani:ANIA_06766"/>
<dbReference type="eggNOG" id="KOG1176">
    <property type="taxonomic scope" value="Eukaryota"/>
</dbReference>
<dbReference type="InterPro" id="IPR000873">
    <property type="entry name" value="AMP-dep_synth/lig_dom"/>
</dbReference>
<dbReference type="STRING" id="227321.Q5AY64"/>
<dbReference type="InterPro" id="IPR045851">
    <property type="entry name" value="AMP-bd_C_sf"/>
</dbReference>
<dbReference type="GO" id="GO:0005783">
    <property type="term" value="C:endoplasmic reticulum"/>
    <property type="evidence" value="ECO:0000318"/>
    <property type="project" value="GO_Central"/>
</dbReference>
<dbReference type="OMA" id="YMRMMRY"/>
<dbReference type="Gene3D" id="3.40.50.12780">
    <property type="entry name" value="N-terminal domain of ligase-like"/>
    <property type="match status" value="1"/>
</dbReference>
<dbReference type="Pfam" id="PF00501">
    <property type="entry name" value="AMP-binding"/>
    <property type="match status" value="1"/>
</dbReference>
<dbReference type="PROSITE" id="PS00455">
    <property type="entry name" value="AMP_BINDING"/>
    <property type="match status" value="1"/>
</dbReference>
<evidence type="ECO:0000313" key="4">
    <source>
        <dbReference type="EMBL" id="CBF71416.1"/>
    </source>
</evidence>
<dbReference type="PANTHER" id="PTHR43201:SF8">
    <property type="entry name" value="ACYL-COA SYNTHETASE FAMILY MEMBER 3"/>
    <property type="match status" value="1"/>
</dbReference>
<dbReference type="InterPro" id="IPR042099">
    <property type="entry name" value="ANL_N_sf"/>
</dbReference>
<feature type="domain" description="AMP-binding enzyme C-terminal" evidence="3">
    <location>
        <begin position="466"/>
        <end position="544"/>
    </location>
</feature>
<comment type="similarity">
    <text evidence="1">Belongs to the ATP-dependent AMP-binding enzyme family.</text>
</comment>
<dbReference type="RefSeq" id="XP_664370.1">
    <property type="nucleotide sequence ID" value="XM_659278.1"/>
</dbReference>
<dbReference type="InterPro" id="IPR020845">
    <property type="entry name" value="AMP-binding_CS"/>
</dbReference>
<dbReference type="InParanoid" id="Q5AY64"/>
<protein>
    <submittedName>
        <fullName evidence="4">Uncharacterized protein</fullName>
    </submittedName>
</protein>
<dbReference type="HOGENOM" id="CLU_000022_59_11_1"/>
<organism evidence="4 5">
    <name type="scientific">Emericella nidulans (strain FGSC A4 / ATCC 38163 / CBS 112.46 / NRRL 194 / M139)</name>
    <name type="common">Aspergillus nidulans</name>
    <dbReference type="NCBI Taxonomy" id="227321"/>
    <lineage>
        <taxon>Eukaryota</taxon>
        <taxon>Fungi</taxon>
        <taxon>Dikarya</taxon>
        <taxon>Ascomycota</taxon>
        <taxon>Pezizomycotina</taxon>
        <taxon>Eurotiomycetes</taxon>
        <taxon>Eurotiomycetidae</taxon>
        <taxon>Eurotiales</taxon>
        <taxon>Aspergillaceae</taxon>
        <taxon>Aspergillus</taxon>
        <taxon>Aspergillus subgen. Nidulantes</taxon>
    </lineage>
</organism>
<evidence type="ECO:0000256" key="1">
    <source>
        <dbReference type="ARBA" id="ARBA00006432"/>
    </source>
</evidence>
<gene>
    <name evidence="4" type="ORF">ANIA_06766</name>
</gene>
<dbReference type="GO" id="GO:0001676">
    <property type="term" value="P:long-chain fatty acid metabolic process"/>
    <property type="evidence" value="ECO:0000318"/>
    <property type="project" value="GO_Central"/>
</dbReference>
<proteinExistence type="inferred from homology"/>
<reference evidence="5" key="2">
    <citation type="journal article" date="2009" name="Fungal Genet. Biol.">
        <title>The 2008 update of the Aspergillus nidulans genome annotation: a community effort.</title>
        <authorList>
            <person name="Wortman J.R."/>
            <person name="Gilsenan J.M."/>
            <person name="Joardar V."/>
            <person name="Deegan J."/>
            <person name="Clutterbuck J."/>
            <person name="Andersen M.R."/>
            <person name="Archer D."/>
            <person name="Bencina M."/>
            <person name="Braus G."/>
            <person name="Coutinho P."/>
            <person name="von Dohren H."/>
            <person name="Doonan J."/>
            <person name="Driessen A.J."/>
            <person name="Durek P."/>
            <person name="Espeso E."/>
            <person name="Fekete E."/>
            <person name="Flipphi M."/>
            <person name="Estrada C.G."/>
            <person name="Geysens S."/>
            <person name="Goldman G."/>
            <person name="de Groot P.W."/>
            <person name="Hansen K."/>
            <person name="Harris S.D."/>
            <person name="Heinekamp T."/>
            <person name="Helmstaedt K."/>
            <person name="Henrissat B."/>
            <person name="Hofmann G."/>
            <person name="Homan T."/>
            <person name="Horio T."/>
            <person name="Horiuchi H."/>
            <person name="James S."/>
            <person name="Jones M."/>
            <person name="Karaffa L."/>
            <person name="Karanyi Z."/>
            <person name="Kato M."/>
            <person name="Keller N."/>
            <person name="Kelly D.E."/>
            <person name="Kiel J.A."/>
            <person name="Kim J.M."/>
            <person name="van der Klei I.J."/>
            <person name="Klis F.M."/>
            <person name="Kovalchuk A."/>
            <person name="Krasevec N."/>
            <person name="Kubicek C.P."/>
            <person name="Liu B."/>
            <person name="Maccabe A."/>
            <person name="Meyer V."/>
            <person name="Mirabito P."/>
            <person name="Miskei M."/>
            <person name="Mos M."/>
            <person name="Mullins J."/>
            <person name="Nelson D.R."/>
            <person name="Nielsen J."/>
            <person name="Oakley B.R."/>
            <person name="Osmani S.A."/>
            <person name="Pakula T."/>
            <person name="Paszewski A."/>
            <person name="Paulsen I."/>
            <person name="Pilsyk S."/>
            <person name="Pocsi I."/>
            <person name="Punt P.J."/>
            <person name="Ram A.F."/>
            <person name="Ren Q."/>
            <person name="Robellet X."/>
            <person name="Robson G."/>
            <person name="Seiboth B."/>
            <person name="van Solingen P."/>
            <person name="Specht T."/>
            <person name="Sun J."/>
            <person name="Taheri-Talesh N."/>
            <person name="Takeshita N."/>
            <person name="Ussery D."/>
            <person name="vanKuyk P.A."/>
            <person name="Visser H."/>
            <person name="van de Vondervoort P.J."/>
            <person name="de Vries R.P."/>
            <person name="Walton J."/>
            <person name="Xiang X."/>
            <person name="Xiong Y."/>
            <person name="Zeng A.P."/>
            <person name="Brandt B.W."/>
            <person name="Cornell M.J."/>
            <person name="van den Hondel C.A."/>
            <person name="Visser J."/>
            <person name="Oliver S.G."/>
            <person name="Turner G."/>
        </authorList>
    </citation>
    <scope>GENOME REANNOTATION</scope>
    <source>
        <strain evidence="5">FGSC A4 / ATCC 38163 / CBS 112.46 / NRRL 194 / M139</strain>
    </source>
</reference>
<name>Q5AY64_EMENI</name>
<dbReference type="GO" id="GO:0004467">
    <property type="term" value="F:long-chain fatty acid-CoA ligase activity"/>
    <property type="evidence" value="ECO:0000318"/>
    <property type="project" value="GO_Central"/>
</dbReference>
<dbReference type="InterPro" id="IPR025110">
    <property type="entry name" value="AMP-bd_C"/>
</dbReference>
<dbReference type="GeneID" id="2870295"/>
<dbReference type="AlphaFoldDB" id="Q5AY64"/>
<dbReference type="OrthoDB" id="2962993at2759"/>
<dbReference type="Pfam" id="PF13193">
    <property type="entry name" value="AMP-binding_C"/>
    <property type="match status" value="1"/>
</dbReference>
<dbReference type="VEuPathDB" id="FungiDB:AN6766"/>
<dbReference type="Gene3D" id="3.30.300.30">
    <property type="match status" value="1"/>
</dbReference>
<sequence>MAGKLATPGDRTLTVPLHKGDTVLPNLPFFEKLLRYAHRRPPTISIRDVHAGVEKGYTQLLTDALALRRALRGRLRPETLRDLNNDHEVFVAVIAPGGYEYTMAFTAILALGAAVVPITPALPVQEAKSLVTRAQCVAVISTSEVVPLAHGIIQSIVASNPATELPHLVTSQYLQSDSLPPSSITISSDPVPNMNMAALVIFTSGTTGPPKGAVQRRSYITSAAEDVADHYRLTESDTVLHMLPVHHATGIGVTFLPFLVVGGCIEFRSGGFDPEWTWERFRQNANPTGAKALSVFSGVPTIYTRLKRYFEIHISPLPSIEQEQYIAGVRRIRVFLCGTSALPRPIQEFWTRILDGKMILTRYGGTEFHTTLKADLDGSSPANSVGRVSPGVDLRLSDEGEILVKGPNMFSKYLHDTNATSKAHDKDGYFKTGDIASCMGESYFIQGRASLDIIKSGGYKISALDIEREILGLDYVSEVMIVGVEDEEFGQRVAAVVTLKDEHRASGLSLEKLRGDLRGVLAGYKMPTVLRVAGGEIPKGATGKVQKKVLGPRYFPDGWRGLEEVQVWDPQKMQPKSKL</sequence>
<evidence type="ECO:0000313" key="5">
    <source>
        <dbReference type="Proteomes" id="UP000000560"/>
    </source>
</evidence>
<dbReference type="EMBL" id="BN001301">
    <property type="protein sequence ID" value="CBF71416.1"/>
    <property type="molecule type" value="Genomic_DNA"/>
</dbReference>
<dbReference type="SUPFAM" id="SSF56801">
    <property type="entry name" value="Acetyl-CoA synthetase-like"/>
    <property type="match status" value="1"/>
</dbReference>
<evidence type="ECO:0000259" key="2">
    <source>
        <dbReference type="Pfam" id="PF00501"/>
    </source>
</evidence>
<accession>C8V255</accession>
<keyword evidence="5" id="KW-1185">Reference proteome</keyword>
<accession>Q5AY64</accession>
<reference evidence="5" key="1">
    <citation type="journal article" date="2005" name="Nature">
        <title>Sequencing of Aspergillus nidulans and comparative analysis with A. fumigatus and A. oryzae.</title>
        <authorList>
            <person name="Galagan J.E."/>
            <person name="Calvo S.E."/>
            <person name="Cuomo C."/>
            <person name="Ma L.J."/>
            <person name="Wortman J.R."/>
            <person name="Batzoglou S."/>
            <person name="Lee S.I."/>
            <person name="Basturkmen M."/>
            <person name="Spevak C.C."/>
            <person name="Clutterbuck J."/>
            <person name="Kapitonov V."/>
            <person name="Jurka J."/>
            <person name="Scazzocchio C."/>
            <person name="Farman M."/>
            <person name="Butler J."/>
            <person name="Purcell S."/>
            <person name="Harris S."/>
            <person name="Braus G.H."/>
            <person name="Draht O."/>
            <person name="Busch S."/>
            <person name="D'Enfert C."/>
            <person name="Bouchier C."/>
            <person name="Goldman G.H."/>
            <person name="Bell-Pedersen D."/>
            <person name="Griffiths-Jones S."/>
            <person name="Doonan J.H."/>
            <person name="Yu J."/>
            <person name="Vienken K."/>
            <person name="Pain A."/>
            <person name="Freitag M."/>
            <person name="Selker E.U."/>
            <person name="Archer D.B."/>
            <person name="Penalva M.A."/>
            <person name="Oakley B.R."/>
            <person name="Momany M."/>
            <person name="Tanaka T."/>
            <person name="Kumagai T."/>
            <person name="Asai K."/>
            <person name="Machida M."/>
            <person name="Nierman W.C."/>
            <person name="Denning D.W."/>
            <person name="Caddick M."/>
            <person name="Hynes M."/>
            <person name="Paoletti M."/>
            <person name="Fischer R."/>
            <person name="Miller B."/>
            <person name="Dyer P."/>
            <person name="Sachs M.S."/>
            <person name="Osmani S.A."/>
            <person name="Birren B.W."/>
        </authorList>
    </citation>
    <scope>NUCLEOTIDE SEQUENCE [LARGE SCALE GENOMIC DNA]</scope>
    <source>
        <strain evidence="5">FGSC A4 / ATCC 38163 / CBS 112.46 / NRRL 194 / M139</strain>
    </source>
</reference>
<evidence type="ECO:0000259" key="3">
    <source>
        <dbReference type="Pfam" id="PF13193"/>
    </source>
</evidence>
<dbReference type="GO" id="GO:0016020">
    <property type="term" value="C:membrane"/>
    <property type="evidence" value="ECO:0000318"/>
    <property type="project" value="GO_Central"/>
</dbReference>
<dbReference type="PANTHER" id="PTHR43201">
    <property type="entry name" value="ACYL-COA SYNTHETASE"/>
    <property type="match status" value="1"/>
</dbReference>